<keyword evidence="12" id="KW-0456">Lyase</keyword>
<evidence type="ECO:0000256" key="5">
    <source>
        <dbReference type="ARBA" id="ARBA00022691"/>
    </source>
</evidence>
<comment type="function">
    <text evidence="1 10">Activation of pyruvate formate-lyase under anaerobic conditions by generation of an organic free radical, using S-adenosylmethionine and reduced flavodoxin as cosubstrates to produce 5'-deoxy-adenosine.</text>
</comment>
<keyword evidence="6 10" id="KW-0479">Metal-binding</keyword>
<comment type="caution">
    <text evidence="12">The sequence shown here is derived from an EMBL/GenBank/DDBJ whole genome shotgun (WGS) entry which is preliminary data.</text>
</comment>
<dbReference type="SFLD" id="SFLDS00029">
    <property type="entry name" value="Radical_SAM"/>
    <property type="match status" value="1"/>
</dbReference>
<comment type="similarity">
    <text evidence="2 10">Belongs to the organic radical-activating enzymes family.</text>
</comment>
<name>A0ABU0DZH2_9FIRM</name>
<dbReference type="SFLD" id="SFLDG01067">
    <property type="entry name" value="SPASM/twitch_domain_containing"/>
    <property type="match status" value="1"/>
</dbReference>
<dbReference type="PROSITE" id="PS01087">
    <property type="entry name" value="RADICAL_ACTIVATING"/>
    <property type="match status" value="1"/>
</dbReference>
<evidence type="ECO:0000256" key="3">
    <source>
        <dbReference type="ARBA" id="ARBA00021356"/>
    </source>
</evidence>
<dbReference type="SUPFAM" id="SSF102114">
    <property type="entry name" value="Radical SAM enzymes"/>
    <property type="match status" value="1"/>
</dbReference>
<evidence type="ECO:0000259" key="11">
    <source>
        <dbReference type="PROSITE" id="PS51918"/>
    </source>
</evidence>
<evidence type="ECO:0000313" key="13">
    <source>
        <dbReference type="Proteomes" id="UP001230220"/>
    </source>
</evidence>
<accession>A0ABU0DZH2</accession>
<dbReference type="InterPro" id="IPR007197">
    <property type="entry name" value="rSAM"/>
</dbReference>
<dbReference type="PANTHER" id="PTHR30352">
    <property type="entry name" value="PYRUVATE FORMATE-LYASE-ACTIVATING ENZYME"/>
    <property type="match status" value="1"/>
</dbReference>
<comment type="subcellular location">
    <subcellularLocation>
        <location evidence="10">Cytoplasm</location>
    </subcellularLocation>
</comment>
<evidence type="ECO:0000256" key="10">
    <source>
        <dbReference type="RuleBase" id="RU362053"/>
    </source>
</evidence>
<evidence type="ECO:0000256" key="8">
    <source>
        <dbReference type="ARBA" id="ARBA00023004"/>
    </source>
</evidence>
<comment type="cofactor">
    <cofactor evidence="10">
        <name>[4Fe-4S] cluster</name>
        <dbReference type="ChEBI" id="CHEBI:49883"/>
    </cofactor>
    <text evidence="10">Binds 1 [4Fe-4S] cluster. The cluster is coordinated with 3 cysteines and an exchangeable S-adenosyl-L-methionine.</text>
</comment>
<evidence type="ECO:0000256" key="1">
    <source>
        <dbReference type="ARBA" id="ARBA00003141"/>
    </source>
</evidence>
<dbReference type="InterPro" id="IPR058240">
    <property type="entry name" value="rSAM_sf"/>
</dbReference>
<dbReference type="InterPro" id="IPR012838">
    <property type="entry name" value="PFL1_activating"/>
</dbReference>
<comment type="catalytic activity">
    <reaction evidence="10">
        <text>glycyl-[formate C-acetyltransferase] + reduced [flavodoxin] + S-adenosyl-L-methionine = glycin-2-yl radical-[formate C-acetyltransferase] + semiquinone [flavodoxin] + 5'-deoxyadenosine + L-methionine + H(+)</text>
        <dbReference type="Rhea" id="RHEA:19225"/>
        <dbReference type="Rhea" id="RHEA-COMP:10622"/>
        <dbReference type="Rhea" id="RHEA-COMP:12190"/>
        <dbReference type="Rhea" id="RHEA-COMP:12191"/>
        <dbReference type="Rhea" id="RHEA-COMP:14480"/>
        <dbReference type="ChEBI" id="CHEBI:15378"/>
        <dbReference type="ChEBI" id="CHEBI:17319"/>
        <dbReference type="ChEBI" id="CHEBI:29947"/>
        <dbReference type="ChEBI" id="CHEBI:32722"/>
        <dbReference type="ChEBI" id="CHEBI:57618"/>
        <dbReference type="ChEBI" id="CHEBI:57844"/>
        <dbReference type="ChEBI" id="CHEBI:59789"/>
        <dbReference type="ChEBI" id="CHEBI:140311"/>
        <dbReference type="EC" id="1.97.1.4"/>
    </reaction>
</comment>
<evidence type="ECO:0000256" key="4">
    <source>
        <dbReference type="ARBA" id="ARBA00022485"/>
    </source>
</evidence>
<reference evidence="12 13" key="1">
    <citation type="submission" date="2023-07" db="EMBL/GenBank/DDBJ databases">
        <title>Genomic Encyclopedia of Type Strains, Phase IV (KMG-IV): sequencing the most valuable type-strain genomes for metagenomic binning, comparative biology and taxonomic classification.</title>
        <authorList>
            <person name="Goeker M."/>
        </authorList>
    </citation>
    <scope>NUCLEOTIDE SEQUENCE [LARGE SCALE GENOMIC DNA]</scope>
    <source>
        <strain evidence="12 13">DSM 16784</strain>
    </source>
</reference>
<keyword evidence="10" id="KW-0963">Cytoplasm</keyword>
<keyword evidence="7 10" id="KW-0560">Oxidoreductase</keyword>
<evidence type="ECO:0000256" key="6">
    <source>
        <dbReference type="ARBA" id="ARBA00022723"/>
    </source>
</evidence>
<proteinExistence type="inferred from homology"/>
<feature type="domain" description="Radical SAM core" evidence="11">
    <location>
        <begin position="13"/>
        <end position="240"/>
    </location>
</feature>
<dbReference type="GO" id="GO:0016829">
    <property type="term" value="F:lyase activity"/>
    <property type="evidence" value="ECO:0007669"/>
    <property type="project" value="UniProtKB-KW"/>
</dbReference>
<gene>
    <name evidence="12" type="ORF">J2S15_000421</name>
</gene>
<dbReference type="NCBIfam" id="TIGR02493">
    <property type="entry name" value="PFLA"/>
    <property type="match status" value="1"/>
</dbReference>
<dbReference type="PANTHER" id="PTHR30352:SF5">
    <property type="entry name" value="PYRUVATE FORMATE-LYASE 1-ACTIVATING ENZYME"/>
    <property type="match status" value="1"/>
</dbReference>
<keyword evidence="13" id="KW-1185">Reference proteome</keyword>
<keyword evidence="9 10" id="KW-0411">Iron-sulfur</keyword>
<dbReference type="PROSITE" id="PS51918">
    <property type="entry name" value="RADICAL_SAM"/>
    <property type="match status" value="1"/>
</dbReference>
<dbReference type="Pfam" id="PF04055">
    <property type="entry name" value="Radical_SAM"/>
    <property type="match status" value="1"/>
</dbReference>
<keyword evidence="4 10" id="KW-0004">4Fe-4S</keyword>
<dbReference type="GO" id="GO:0043365">
    <property type="term" value="F:[formate-C-acetyltransferase]-activating enzyme activity"/>
    <property type="evidence" value="ECO:0007669"/>
    <property type="project" value="UniProtKB-EC"/>
</dbReference>
<dbReference type="Proteomes" id="UP001230220">
    <property type="component" value="Unassembled WGS sequence"/>
</dbReference>
<evidence type="ECO:0000256" key="9">
    <source>
        <dbReference type="ARBA" id="ARBA00023014"/>
    </source>
</evidence>
<protein>
    <recommendedName>
        <fullName evidence="3 10">Pyruvate formate-lyase-activating enzyme</fullName>
        <ecNumber evidence="10">1.97.1.4</ecNumber>
    </recommendedName>
</protein>
<dbReference type="SFLD" id="SFLDG01066">
    <property type="entry name" value="organic_radical-activating_enz"/>
    <property type="match status" value="1"/>
</dbReference>
<dbReference type="CDD" id="cd01335">
    <property type="entry name" value="Radical_SAM"/>
    <property type="match status" value="1"/>
</dbReference>
<keyword evidence="12" id="KW-0670">Pyruvate</keyword>
<evidence type="ECO:0000256" key="7">
    <source>
        <dbReference type="ARBA" id="ARBA00023002"/>
    </source>
</evidence>
<evidence type="ECO:0000313" key="12">
    <source>
        <dbReference type="EMBL" id="MDQ0359690.1"/>
    </source>
</evidence>
<dbReference type="EC" id="1.97.1.4" evidence="10"/>
<dbReference type="InterPro" id="IPR034457">
    <property type="entry name" value="Organic_radical-activating"/>
</dbReference>
<dbReference type="Gene3D" id="3.20.20.70">
    <property type="entry name" value="Aldolase class I"/>
    <property type="match status" value="1"/>
</dbReference>
<dbReference type="InterPro" id="IPR001989">
    <property type="entry name" value="Radical_activat_CS"/>
</dbReference>
<sequence length="240" mass="27600">MAKIHSFESFGTVDGPGVRFIVFLQGCPLRCLYCHNPDTWKMNGGKDYSAEEVFQQIQKYYNYIKDGGVTISGGEPLLQIDFVIELFKKLKKAGLHTCIDTSGITFQEDNPEVLEKFLTLLEYTDLFLLDIKQIDDKKHQILTGQSNTKPKAFLSFLNEHKKPVWIRYVLVPGYSDDEQDIIHLHEFLNQFENIEKVEVLPYHTMGKVKYEAMDMEYPLEGVNPPSKDAVKKTKEILGVK</sequence>
<evidence type="ECO:0000256" key="2">
    <source>
        <dbReference type="ARBA" id="ARBA00009777"/>
    </source>
</evidence>
<dbReference type="EMBL" id="JAUSUR010000001">
    <property type="protein sequence ID" value="MDQ0359690.1"/>
    <property type="molecule type" value="Genomic_DNA"/>
</dbReference>
<keyword evidence="8 10" id="KW-0408">Iron</keyword>
<keyword evidence="5 10" id="KW-0949">S-adenosyl-L-methionine</keyword>
<organism evidence="12 13">
    <name type="scientific">Breznakia pachnodae</name>
    <dbReference type="NCBI Taxonomy" id="265178"/>
    <lineage>
        <taxon>Bacteria</taxon>
        <taxon>Bacillati</taxon>
        <taxon>Bacillota</taxon>
        <taxon>Erysipelotrichia</taxon>
        <taxon>Erysipelotrichales</taxon>
        <taxon>Erysipelotrichaceae</taxon>
        <taxon>Breznakia</taxon>
    </lineage>
</organism>
<dbReference type="InterPro" id="IPR013785">
    <property type="entry name" value="Aldolase_TIM"/>
</dbReference>